<evidence type="ECO:0000313" key="12">
    <source>
        <dbReference type="Proteomes" id="UP001164746"/>
    </source>
</evidence>
<feature type="repeat" description="Solcar" evidence="9">
    <location>
        <begin position="60"/>
        <end position="145"/>
    </location>
</feature>
<evidence type="ECO:0000256" key="3">
    <source>
        <dbReference type="ARBA" id="ARBA00022448"/>
    </source>
</evidence>
<organism evidence="11 12">
    <name type="scientific">Mya arenaria</name>
    <name type="common">Soft-shell clam</name>
    <dbReference type="NCBI Taxonomy" id="6604"/>
    <lineage>
        <taxon>Eukaryota</taxon>
        <taxon>Metazoa</taxon>
        <taxon>Spiralia</taxon>
        <taxon>Lophotrochozoa</taxon>
        <taxon>Mollusca</taxon>
        <taxon>Bivalvia</taxon>
        <taxon>Autobranchia</taxon>
        <taxon>Heteroconchia</taxon>
        <taxon>Euheterodonta</taxon>
        <taxon>Imparidentia</taxon>
        <taxon>Neoheterodontei</taxon>
        <taxon>Myida</taxon>
        <taxon>Myoidea</taxon>
        <taxon>Myidae</taxon>
        <taxon>Mya</taxon>
    </lineage>
</organism>
<keyword evidence="4 9" id="KW-0812">Transmembrane</keyword>
<comment type="similarity">
    <text evidence="2 10">Belongs to the mitochondrial carrier (TC 2.A.29) family.</text>
</comment>
<keyword evidence="8 9" id="KW-0472">Membrane</keyword>
<proteinExistence type="inferred from homology"/>
<dbReference type="EMBL" id="CP111014">
    <property type="protein sequence ID" value="WAQ99706.1"/>
    <property type="molecule type" value="Genomic_DNA"/>
</dbReference>
<feature type="repeat" description="Solcar" evidence="9">
    <location>
        <begin position="158"/>
        <end position="240"/>
    </location>
</feature>
<dbReference type="InterPro" id="IPR018108">
    <property type="entry name" value="MCP_transmembrane"/>
</dbReference>
<accession>A0ABY7DPR7</accession>
<dbReference type="PANTHER" id="PTHR45624:SF12">
    <property type="entry name" value="MITOCHONDRIAL ORNITHINE TRANSPORTER 1"/>
    <property type="match status" value="1"/>
</dbReference>
<dbReference type="InterPro" id="IPR050567">
    <property type="entry name" value="Mitochondrial_Carrier"/>
</dbReference>
<feature type="repeat" description="Solcar" evidence="9">
    <location>
        <begin position="246"/>
        <end position="333"/>
    </location>
</feature>
<dbReference type="SUPFAM" id="SSF103506">
    <property type="entry name" value="Mitochondrial carrier"/>
    <property type="match status" value="1"/>
</dbReference>
<comment type="subcellular location">
    <subcellularLocation>
        <location evidence="1">Mitochondrion membrane</location>
        <topology evidence="1">Multi-pass membrane protein</topology>
    </subcellularLocation>
</comment>
<evidence type="ECO:0000256" key="9">
    <source>
        <dbReference type="PROSITE-ProRule" id="PRU00282"/>
    </source>
</evidence>
<evidence type="ECO:0000256" key="1">
    <source>
        <dbReference type="ARBA" id="ARBA00004225"/>
    </source>
</evidence>
<reference evidence="11" key="1">
    <citation type="submission" date="2022-11" db="EMBL/GenBank/DDBJ databases">
        <title>Centuries of genome instability and evolution in soft-shell clam transmissible cancer (bioRxiv).</title>
        <authorList>
            <person name="Hart S.F.M."/>
            <person name="Yonemitsu M.A."/>
            <person name="Giersch R.M."/>
            <person name="Beal B.F."/>
            <person name="Arriagada G."/>
            <person name="Davis B.W."/>
            <person name="Ostrander E.A."/>
            <person name="Goff S.P."/>
            <person name="Metzger M.J."/>
        </authorList>
    </citation>
    <scope>NUCLEOTIDE SEQUENCE</scope>
    <source>
        <strain evidence="11">MELC-2E11</strain>
        <tissue evidence="11">Siphon/mantle</tissue>
    </source>
</reference>
<dbReference type="Gene3D" id="1.50.40.10">
    <property type="entry name" value="Mitochondrial carrier domain"/>
    <property type="match status" value="2"/>
</dbReference>
<dbReference type="InterPro" id="IPR023395">
    <property type="entry name" value="MCP_dom_sf"/>
</dbReference>
<evidence type="ECO:0000256" key="10">
    <source>
        <dbReference type="RuleBase" id="RU000488"/>
    </source>
</evidence>
<evidence type="ECO:0000313" key="11">
    <source>
        <dbReference type="EMBL" id="WAQ99706.1"/>
    </source>
</evidence>
<name>A0ABY7DPR7_MYAAR</name>
<dbReference type="Proteomes" id="UP001164746">
    <property type="component" value="Chromosome 3"/>
</dbReference>
<evidence type="ECO:0000256" key="6">
    <source>
        <dbReference type="ARBA" id="ARBA00022989"/>
    </source>
</evidence>
<keyword evidence="5" id="KW-0677">Repeat</keyword>
<sequence length="342" mass="37248">MTVVQCSRHSRNHYRYSYKGQGPKMSRTSGTTPVLVVETVPLGEALPMSERTVTNRNPALDGVIDFIGGTTGATASVYVGQSLDTVKVKMQTFPTLYKNALDCFAKTYRQDGIARGLYAGTVPALAANISENSVLFMFYGLCQKIMTKVVGKEHVTHLNPLENALSGGTAAFFSSFTLCPTELVKCRLQAMREMASLGKLEGGLERLKIGPFGLTKEILQQEGIRGLFKGLTATFMREIPGYVFFFGAFRTVLSGGVGGVCLWVTIFPADVVKSRVQVASTAGMLEPTFRSVIKQIYKEEGIQALYKGLGPTVLRTFPATGALFLAYETTKKWLGYAADTYT</sequence>
<evidence type="ECO:0000256" key="8">
    <source>
        <dbReference type="ARBA" id="ARBA00023136"/>
    </source>
</evidence>
<evidence type="ECO:0000256" key="2">
    <source>
        <dbReference type="ARBA" id="ARBA00006375"/>
    </source>
</evidence>
<keyword evidence="7" id="KW-0496">Mitochondrion</keyword>
<keyword evidence="12" id="KW-1185">Reference proteome</keyword>
<keyword evidence="3 10" id="KW-0813">Transport</keyword>
<protein>
    <submittedName>
        <fullName evidence="11">ORNT1-like protein</fullName>
    </submittedName>
</protein>
<gene>
    <name evidence="11" type="ORF">MAR_024079</name>
</gene>
<keyword evidence="6" id="KW-1133">Transmembrane helix</keyword>
<dbReference type="PROSITE" id="PS50920">
    <property type="entry name" value="SOLCAR"/>
    <property type="match status" value="3"/>
</dbReference>
<evidence type="ECO:0000256" key="7">
    <source>
        <dbReference type="ARBA" id="ARBA00023128"/>
    </source>
</evidence>
<dbReference type="Pfam" id="PF00153">
    <property type="entry name" value="Mito_carr"/>
    <property type="match status" value="2"/>
</dbReference>
<dbReference type="PANTHER" id="PTHR45624">
    <property type="entry name" value="MITOCHONDRIAL BASIC AMINO ACIDS TRANSPORTER-RELATED"/>
    <property type="match status" value="1"/>
</dbReference>
<evidence type="ECO:0000256" key="4">
    <source>
        <dbReference type="ARBA" id="ARBA00022692"/>
    </source>
</evidence>
<evidence type="ECO:0000256" key="5">
    <source>
        <dbReference type="ARBA" id="ARBA00022737"/>
    </source>
</evidence>